<dbReference type="EMBL" id="JAWXVG010000004">
    <property type="protein sequence ID" value="MDX6182781.1"/>
    <property type="molecule type" value="Genomic_DNA"/>
</dbReference>
<dbReference type="AlphaFoldDB" id="A0AAJ2W1C1"/>
<name>A0AAJ2W1C1_9FLAO</name>
<evidence type="ECO:0000313" key="2">
    <source>
        <dbReference type="EMBL" id="MDX6182781.1"/>
    </source>
</evidence>
<feature type="compositionally biased region" description="Low complexity" evidence="1">
    <location>
        <begin position="44"/>
        <end position="53"/>
    </location>
</feature>
<protein>
    <submittedName>
        <fullName evidence="3">Uncharacterized protein</fullName>
    </submittedName>
</protein>
<keyword evidence="5" id="KW-1185">Reference proteome</keyword>
<gene>
    <name evidence="2" type="ORF">SGQ18_11465</name>
    <name evidence="3" type="ORF">SGQ44_09740</name>
</gene>
<evidence type="ECO:0000313" key="3">
    <source>
        <dbReference type="EMBL" id="MDX6186040.1"/>
    </source>
</evidence>
<comment type="caution">
    <text evidence="3">The sequence shown here is derived from an EMBL/GenBank/DDBJ whole genome shotgun (WGS) entry which is preliminary data.</text>
</comment>
<proteinExistence type="predicted"/>
<evidence type="ECO:0000256" key="1">
    <source>
        <dbReference type="SAM" id="MobiDB-lite"/>
    </source>
</evidence>
<sequence>MSDKNKKSFGVWMDSHNATIVGKENVDNGEFVVLGHVKNSGPDNNSNEKNSNNQEISLMQKFFKEIASKMPNIDEIHITGTGQSQEQFINFLAETPQYKNAISSESTSNKMSDENLAVYIAEYFN</sequence>
<dbReference type="Gene3D" id="3.30.420.60">
    <property type="entry name" value="eRF1 domain 2"/>
    <property type="match status" value="1"/>
</dbReference>
<evidence type="ECO:0000313" key="4">
    <source>
        <dbReference type="Proteomes" id="UP001270053"/>
    </source>
</evidence>
<dbReference type="Proteomes" id="UP001270053">
    <property type="component" value="Unassembled WGS sequence"/>
</dbReference>
<evidence type="ECO:0000313" key="5">
    <source>
        <dbReference type="Proteomes" id="UP001278738"/>
    </source>
</evidence>
<dbReference type="Proteomes" id="UP001278738">
    <property type="component" value="Unassembled WGS sequence"/>
</dbReference>
<reference evidence="3 5" key="1">
    <citation type="submission" date="2023-11" db="EMBL/GenBank/DDBJ databases">
        <title>Unpublished Manusciprt.</title>
        <authorList>
            <person name="Saticioglu I.B."/>
            <person name="Ay H."/>
            <person name="Ajmi N."/>
            <person name="Altun S."/>
            <person name="Duman M."/>
        </authorList>
    </citation>
    <scope>NUCLEOTIDE SEQUENCE</scope>
    <source>
        <strain evidence="2 5">Fl-33</strain>
        <strain evidence="3">Fl-77</strain>
    </source>
</reference>
<organism evidence="3 4">
    <name type="scientific">Flavobacterium flavipigmentatum</name>
    <dbReference type="NCBI Taxonomy" id="2893884"/>
    <lineage>
        <taxon>Bacteria</taxon>
        <taxon>Pseudomonadati</taxon>
        <taxon>Bacteroidota</taxon>
        <taxon>Flavobacteriia</taxon>
        <taxon>Flavobacteriales</taxon>
        <taxon>Flavobacteriaceae</taxon>
        <taxon>Flavobacterium</taxon>
    </lineage>
</organism>
<dbReference type="RefSeq" id="WP_229974326.1">
    <property type="nucleotide sequence ID" value="NZ_CP087133.1"/>
</dbReference>
<dbReference type="InterPro" id="IPR042226">
    <property type="entry name" value="eFR1_2_sf"/>
</dbReference>
<accession>A0AAJ2W1C1</accession>
<dbReference type="SUPFAM" id="SSF53137">
    <property type="entry name" value="Translational machinery components"/>
    <property type="match status" value="1"/>
</dbReference>
<feature type="region of interest" description="Disordered" evidence="1">
    <location>
        <begin position="35"/>
        <end position="54"/>
    </location>
</feature>
<dbReference type="EMBL" id="JAWXVH010000004">
    <property type="protein sequence ID" value="MDX6186040.1"/>
    <property type="molecule type" value="Genomic_DNA"/>
</dbReference>